<feature type="compositionally biased region" description="Gly residues" evidence="7">
    <location>
        <begin position="747"/>
        <end position="760"/>
    </location>
</feature>
<sequence>MKALALRAGQVALLVLTSALLLAAQRTAAATDDEFWQQLESSTLVELKGGTWTWQSRVSPSALSRNVSIIGPGVIRIETSASVLLGTGASVLTLRDVVCVFAAGALNSSAGPLPVTAGPIAAVNTTSLGLILQNVQVLASFSALGTVSGFWAASTLLNNIIDVATGLAAPSLVQGPLKVPSIELGRVSATDLLLLPTDGERQEATSCYTSGVPVFDSTTLRQALGNPRASTIFVYQGFLLSPVDFSFRAPANITGSRGDVTLYGCAGTALDVNLNYTRGSVVVGGGGGLAIRGLRFTNSPLMNQLLWPRNLSPLLPLVDCEVGGRVALEDVGILTPVAEDLAAYLGAFVDGSYGSGGGGSGSGGGGEGALLPVYSAANSSHVAISRWRLTGAMWEPSPGISAAAAAASVWDFTNVNATTLPPTACLSSNGVQGIRVSSGKQLRQLLSDDLIPALEIVGNITFVPSEWPPEASGPAGGEIFVNGTKEVYACHPNPGSRYVIDFGDLGQVVFVFGTLTWRGSLLMTNPRASPRRSWLYLLIGALSVETDGVIQFTGVEVRSNVSSPFTNAGDPFWATQCGSLCDSFIPDRAAYRNVSYYDAFIYEYRFYKSDWVAVSQGRNITGAGFWGYTDVALTWRPSSTAAAGGGGGVPAAAIAVPVAVGGALLIAGAIAAFVFVRRRRARRAAAAAAAAAATAARGGGAKPGDQPPELTVVIAGNGARPGSGNLGGSAEARDGSTPPQGSSGAHVGAGAGGAAGGSTTGGAASQATSIMSGSMPTEARIEELKRAMMGAGAGVGGMHRNEQITLTELLGEGTFGKVYKGVWRGTTVAVKTMVLPTNMSGKEKREKMAVMETAISSSLSHPNIVQTYTYAVLPVKGDQLQQPAGIQLGAGASLTVESTSPLALMAAPDQSGVHSWEVRLVLEFCDRGSLRDVLNDALRAAQAAAGVASMSAASNVQDADGANGGAGGGTASGGGDDDMAAAARERSDCAPSGSTHGGLAHGGGGAAAGGGLGGAGGRHVSCPLGYLEALDNVLDVARAMLHMHSENIVHGDLKARNILLKSGASGDGRTYVAKVADFGLSLRIDPTETHVSNVYQGTITHMAPEVLLHGKVSKASDVYAFAILMWEAYTAGQAFKGTPRALLGHEVTKMNRRPQFPLDTPFEFQLLACRCWESDPSIRPSFEHIIGDLMRMRAKLVGGGGGGGGMHASLSNSTLGGVSASTTANQFGAHPSGALGGGAGTASGASPGLPLVPVSPLLQYPHYVNPTTASMTLGGSESDGTALQMVDAHGQQLFFVQGVDGSTMGSLGTDSFMIPPGGGQAAAAGALLPAHTIAAGRPVPPMPPILEATGGTPDTSAPLQKLGGGGMGAYGAITTSGSAAQEDTRR</sequence>
<dbReference type="OrthoDB" id="533232at2759"/>
<keyword evidence="8" id="KW-0472">Membrane</keyword>
<feature type="domain" description="Protein kinase" evidence="10">
    <location>
        <begin position="804"/>
        <end position="1196"/>
    </location>
</feature>
<feature type="region of interest" description="Disordered" evidence="7">
    <location>
        <begin position="961"/>
        <end position="1001"/>
    </location>
</feature>
<keyword evidence="4" id="KW-0418">Kinase</keyword>
<evidence type="ECO:0000313" key="12">
    <source>
        <dbReference type="Proteomes" id="UP000613740"/>
    </source>
</evidence>
<dbReference type="SMART" id="SM00220">
    <property type="entry name" value="S_TKc"/>
    <property type="match status" value="1"/>
</dbReference>
<feature type="compositionally biased region" description="Gly residues" evidence="7">
    <location>
        <begin position="962"/>
        <end position="974"/>
    </location>
</feature>
<accession>A0A835SX94</accession>
<dbReference type="InterPro" id="IPR001245">
    <property type="entry name" value="Ser-Thr/Tyr_kinase_cat_dom"/>
</dbReference>
<keyword evidence="12" id="KW-1185">Reference proteome</keyword>
<dbReference type="PROSITE" id="PS00108">
    <property type="entry name" value="PROTEIN_KINASE_ST"/>
    <property type="match status" value="1"/>
</dbReference>
<evidence type="ECO:0000256" key="8">
    <source>
        <dbReference type="SAM" id="Phobius"/>
    </source>
</evidence>
<feature type="signal peptide" evidence="9">
    <location>
        <begin position="1"/>
        <end position="29"/>
    </location>
</feature>
<dbReference type="InterPro" id="IPR017441">
    <property type="entry name" value="Protein_kinase_ATP_BS"/>
</dbReference>
<dbReference type="InterPro" id="IPR008271">
    <property type="entry name" value="Ser/Thr_kinase_AS"/>
</dbReference>
<feature type="binding site" evidence="6">
    <location>
        <position position="831"/>
    </location>
    <ligand>
        <name>ATP</name>
        <dbReference type="ChEBI" id="CHEBI:30616"/>
    </ligand>
</feature>
<dbReference type="Pfam" id="PF00069">
    <property type="entry name" value="Pkinase"/>
    <property type="match status" value="1"/>
</dbReference>
<feature type="region of interest" description="Disordered" evidence="7">
    <location>
        <begin position="696"/>
        <end position="773"/>
    </location>
</feature>
<dbReference type="GO" id="GO:0005524">
    <property type="term" value="F:ATP binding"/>
    <property type="evidence" value="ECO:0007669"/>
    <property type="project" value="UniProtKB-UniRule"/>
</dbReference>
<dbReference type="PROSITE" id="PS00107">
    <property type="entry name" value="PROTEIN_KINASE_ATP"/>
    <property type="match status" value="1"/>
</dbReference>
<evidence type="ECO:0000256" key="6">
    <source>
        <dbReference type="PROSITE-ProRule" id="PRU10141"/>
    </source>
</evidence>
<dbReference type="Proteomes" id="UP000613740">
    <property type="component" value="Unassembled WGS sequence"/>
</dbReference>
<dbReference type="Pfam" id="PF07714">
    <property type="entry name" value="PK_Tyr_Ser-Thr"/>
    <property type="match status" value="1"/>
</dbReference>
<keyword evidence="9" id="KW-0732">Signal</keyword>
<dbReference type="EMBL" id="JAEHOD010000071">
    <property type="protein sequence ID" value="KAG2431643.1"/>
    <property type="molecule type" value="Genomic_DNA"/>
</dbReference>
<evidence type="ECO:0000313" key="11">
    <source>
        <dbReference type="EMBL" id="KAG2431643.1"/>
    </source>
</evidence>
<evidence type="ECO:0000256" key="7">
    <source>
        <dbReference type="SAM" id="MobiDB-lite"/>
    </source>
</evidence>
<gene>
    <name evidence="11" type="ORF">HYH02_013220</name>
</gene>
<dbReference type="InterPro" id="IPR051681">
    <property type="entry name" value="Ser/Thr_Kinases-Pseudokinases"/>
</dbReference>
<evidence type="ECO:0000256" key="1">
    <source>
        <dbReference type="ARBA" id="ARBA00022527"/>
    </source>
</evidence>
<dbReference type="SUPFAM" id="SSF56112">
    <property type="entry name" value="Protein kinase-like (PK-like)"/>
    <property type="match status" value="1"/>
</dbReference>
<reference evidence="11" key="1">
    <citation type="journal article" date="2020" name="bioRxiv">
        <title>Comparative genomics of Chlamydomonas.</title>
        <authorList>
            <person name="Craig R.J."/>
            <person name="Hasan A.R."/>
            <person name="Ness R.W."/>
            <person name="Keightley P.D."/>
        </authorList>
    </citation>
    <scope>NUCLEOTIDE SEQUENCE</scope>
    <source>
        <strain evidence="11">CCAP 11/173</strain>
    </source>
</reference>
<evidence type="ECO:0000259" key="10">
    <source>
        <dbReference type="PROSITE" id="PS50011"/>
    </source>
</evidence>
<dbReference type="InterPro" id="IPR000719">
    <property type="entry name" value="Prot_kinase_dom"/>
</dbReference>
<feature type="chain" id="PRO_5032832915" description="Protein kinase domain-containing protein" evidence="9">
    <location>
        <begin position="30"/>
        <end position="1386"/>
    </location>
</feature>
<evidence type="ECO:0000256" key="3">
    <source>
        <dbReference type="ARBA" id="ARBA00022741"/>
    </source>
</evidence>
<evidence type="ECO:0000256" key="9">
    <source>
        <dbReference type="SAM" id="SignalP"/>
    </source>
</evidence>
<evidence type="ECO:0000256" key="4">
    <source>
        <dbReference type="ARBA" id="ARBA00022777"/>
    </source>
</evidence>
<dbReference type="Gene3D" id="1.10.510.10">
    <property type="entry name" value="Transferase(Phosphotransferase) domain 1"/>
    <property type="match status" value="1"/>
</dbReference>
<dbReference type="PANTHER" id="PTHR44329:SF214">
    <property type="entry name" value="PROTEIN KINASE DOMAIN-CONTAINING PROTEIN"/>
    <property type="match status" value="1"/>
</dbReference>
<dbReference type="InterPro" id="IPR011009">
    <property type="entry name" value="Kinase-like_dom_sf"/>
</dbReference>
<evidence type="ECO:0000256" key="5">
    <source>
        <dbReference type="ARBA" id="ARBA00022840"/>
    </source>
</evidence>
<keyword evidence="8" id="KW-0812">Transmembrane</keyword>
<keyword evidence="8" id="KW-1133">Transmembrane helix</keyword>
<feature type="transmembrane region" description="Helical" evidence="8">
    <location>
        <begin position="654"/>
        <end position="676"/>
    </location>
</feature>
<protein>
    <recommendedName>
        <fullName evidence="10">Protein kinase domain-containing protein</fullName>
    </recommendedName>
</protein>
<dbReference type="PROSITE" id="PS50011">
    <property type="entry name" value="PROTEIN_KINASE_DOM"/>
    <property type="match status" value="1"/>
</dbReference>
<comment type="caution">
    <text evidence="11">The sequence shown here is derived from an EMBL/GenBank/DDBJ whole genome shotgun (WGS) entry which is preliminary data.</text>
</comment>
<keyword evidence="1" id="KW-0723">Serine/threonine-protein kinase</keyword>
<dbReference type="PANTHER" id="PTHR44329">
    <property type="entry name" value="SERINE/THREONINE-PROTEIN KINASE TNNI3K-RELATED"/>
    <property type="match status" value="1"/>
</dbReference>
<dbReference type="GO" id="GO:0004674">
    <property type="term" value="F:protein serine/threonine kinase activity"/>
    <property type="evidence" value="ECO:0007669"/>
    <property type="project" value="UniProtKB-KW"/>
</dbReference>
<keyword evidence="3 6" id="KW-0547">Nucleotide-binding</keyword>
<proteinExistence type="predicted"/>
<dbReference type="Gene3D" id="3.30.200.20">
    <property type="entry name" value="Phosphorylase Kinase, domain 1"/>
    <property type="match status" value="1"/>
</dbReference>
<keyword evidence="5 6" id="KW-0067">ATP-binding</keyword>
<evidence type="ECO:0000256" key="2">
    <source>
        <dbReference type="ARBA" id="ARBA00022679"/>
    </source>
</evidence>
<organism evidence="11 12">
    <name type="scientific">Chlamydomonas schloesseri</name>
    <dbReference type="NCBI Taxonomy" id="2026947"/>
    <lineage>
        <taxon>Eukaryota</taxon>
        <taxon>Viridiplantae</taxon>
        <taxon>Chlorophyta</taxon>
        <taxon>core chlorophytes</taxon>
        <taxon>Chlorophyceae</taxon>
        <taxon>CS clade</taxon>
        <taxon>Chlamydomonadales</taxon>
        <taxon>Chlamydomonadaceae</taxon>
        <taxon>Chlamydomonas</taxon>
    </lineage>
</organism>
<keyword evidence="2" id="KW-0808">Transferase</keyword>
<name>A0A835SX94_9CHLO</name>